<reference evidence="2" key="1">
    <citation type="submission" date="2022-12" db="EMBL/GenBank/DDBJ databases">
        <title>Reference genome sequencing for broad-spectrum identification of bacterial and archaeal isolates by mass spectrometry.</title>
        <authorList>
            <person name="Sekiguchi Y."/>
            <person name="Tourlousse D.M."/>
        </authorList>
    </citation>
    <scope>NUCLEOTIDE SEQUENCE</scope>
    <source>
        <strain evidence="2">10succ1</strain>
    </source>
</reference>
<gene>
    <name evidence="2" type="ORF">PM10SUCC1_14450</name>
</gene>
<protein>
    <submittedName>
        <fullName evidence="2">Uncharacterized protein</fullName>
    </submittedName>
</protein>
<dbReference type="EMBL" id="BSDY01000006">
    <property type="protein sequence ID" value="GLI55931.1"/>
    <property type="molecule type" value="Genomic_DNA"/>
</dbReference>
<keyword evidence="3" id="KW-1185">Reference proteome</keyword>
<dbReference type="Proteomes" id="UP001144471">
    <property type="component" value="Unassembled WGS sequence"/>
</dbReference>
<sequence>MKKTYNILFLLVFLTQAAWAATFNERITYEGRELVKTFEAGAMAEYISPKETLDNWSEMFAVRVHLDSSPEEALGHLEKNLEALRSSGRDSYARVIESYSNSEERIHFIVITLSEDNIFEYNVFRYIGIEGGKVISFQLAKRHYRPMEFTEEEANKVVEWTMKQIEGSKDDVLFLFDEELPGQIFGS</sequence>
<dbReference type="RefSeq" id="WP_281834762.1">
    <property type="nucleotide sequence ID" value="NZ_BSDY01000006.1"/>
</dbReference>
<evidence type="ECO:0000313" key="2">
    <source>
        <dbReference type="EMBL" id="GLI55931.1"/>
    </source>
</evidence>
<accession>A0A9W6GLC7</accession>
<feature type="chain" id="PRO_5040825842" evidence="1">
    <location>
        <begin position="21"/>
        <end position="187"/>
    </location>
</feature>
<feature type="signal peptide" evidence="1">
    <location>
        <begin position="1"/>
        <end position="20"/>
    </location>
</feature>
<comment type="caution">
    <text evidence="2">The sequence shown here is derived from an EMBL/GenBank/DDBJ whole genome shotgun (WGS) entry which is preliminary data.</text>
</comment>
<evidence type="ECO:0000313" key="3">
    <source>
        <dbReference type="Proteomes" id="UP001144471"/>
    </source>
</evidence>
<keyword evidence="1" id="KW-0732">Signal</keyword>
<evidence type="ECO:0000256" key="1">
    <source>
        <dbReference type="SAM" id="SignalP"/>
    </source>
</evidence>
<proteinExistence type="predicted"/>
<dbReference type="AlphaFoldDB" id="A0A9W6GLC7"/>
<organism evidence="2 3">
    <name type="scientific">Propionigenium maris DSM 9537</name>
    <dbReference type="NCBI Taxonomy" id="1123000"/>
    <lineage>
        <taxon>Bacteria</taxon>
        <taxon>Fusobacteriati</taxon>
        <taxon>Fusobacteriota</taxon>
        <taxon>Fusobacteriia</taxon>
        <taxon>Fusobacteriales</taxon>
        <taxon>Fusobacteriaceae</taxon>
        <taxon>Propionigenium</taxon>
    </lineage>
</organism>
<name>A0A9W6GLC7_9FUSO</name>